<dbReference type="GO" id="GO:0016787">
    <property type="term" value="F:hydrolase activity"/>
    <property type="evidence" value="ECO:0007669"/>
    <property type="project" value="UniProtKB-KW"/>
</dbReference>
<keyword evidence="1 10" id="KW-0540">Nuclease</keyword>
<dbReference type="RefSeq" id="WP_117644171.1">
    <property type="nucleotide sequence ID" value="NZ_QSQR01000015.1"/>
</dbReference>
<dbReference type="Pfam" id="PF01867">
    <property type="entry name" value="Cas_Cas1"/>
    <property type="match status" value="1"/>
</dbReference>
<organism evidence="11 12">
    <name type="scientific">Ligilactobacillus ruminis</name>
    <dbReference type="NCBI Taxonomy" id="1623"/>
    <lineage>
        <taxon>Bacteria</taxon>
        <taxon>Bacillati</taxon>
        <taxon>Bacillota</taxon>
        <taxon>Bacilli</taxon>
        <taxon>Lactobacillales</taxon>
        <taxon>Lactobacillaceae</taxon>
        <taxon>Ligilactobacillus</taxon>
    </lineage>
</organism>
<evidence type="ECO:0000256" key="1">
    <source>
        <dbReference type="ARBA" id="ARBA00022722"/>
    </source>
</evidence>
<dbReference type="InterPro" id="IPR042211">
    <property type="entry name" value="CRISPR-assoc_Cas1_N"/>
</dbReference>
<accession>A0A8B2Z8Z9</accession>
<dbReference type="EC" id="3.1.-.-" evidence="10"/>
<evidence type="ECO:0000256" key="6">
    <source>
        <dbReference type="ARBA" id="ARBA00023118"/>
    </source>
</evidence>
<keyword evidence="2 10" id="KW-0479">Metal-binding</keyword>
<evidence type="ECO:0000256" key="2">
    <source>
        <dbReference type="ARBA" id="ARBA00022723"/>
    </source>
</evidence>
<comment type="cofactor">
    <cofactor evidence="10">
        <name>Mg(2+)</name>
        <dbReference type="ChEBI" id="CHEBI:18420"/>
    </cofactor>
    <cofactor evidence="10">
        <name>Mn(2+)</name>
        <dbReference type="ChEBI" id="CHEBI:29035"/>
    </cofactor>
</comment>
<dbReference type="InterPro" id="IPR002729">
    <property type="entry name" value="CRISPR-assoc_Cas1"/>
</dbReference>
<evidence type="ECO:0000256" key="8">
    <source>
        <dbReference type="ARBA" id="ARBA00023211"/>
    </source>
</evidence>
<dbReference type="InterPro" id="IPR019856">
    <property type="entry name" value="CRISPR-assoc_Cas1_DVULG"/>
</dbReference>
<evidence type="ECO:0000256" key="4">
    <source>
        <dbReference type="ARBA" id="ARBA00022801"/>
    </source>
</evidence>
<keyword evidence="6 10" id="KW-0051">Antiviral defense</keyword>
<gene>
    <name evidence="11" type="primary">cas1c</name>
    <name evidence="10" type="synonym">cas1</name>
    <name evidence="11" type="ORF">DXD09_11035</name>
</gene>
<comment type="caution">
    <text evidence="11">The sequence shown here is derived from an EMBL/GenBank/DDBJ whole genome shotgun (WGS) entry which is preliminary data.</text>
</comment>
<protein>
    <recommendedName>
        <fullName evidence="10">CRISPR-associated endonuclease Cas1</fullName>
        <ecNumber evidence="10">3.1.-.-</ecNumber>
    </recommendedName>
</protein>
<evidence type="ECO:0000256" key="9">
    <source>
        <dbReference type="ARBA" id="ARBA00038592"/>
    </source>
</evidence>
<evidence type="ECO:0000256" key="10">
    <source>
        <dbReference type="HAMAP-Rule" id="MF_01470"/>
    </source>
</evidence>
<dbReference type="PANTHER" id="PTHR34353:SF2">
    <property type="entry name" value="CRISPR-ASSOCIATED ENDONUCLEASE CAS1 1"/>
    <property type="match status" value="1"/>
</dbReference>
<keyword evidence="5 10" id="KW-0460">Magnesium</keyword>
<keyword evidence="4 10" id="KW-0378">Hydrolase</keyword>
<dbReference type="GO" id="GO:0043571">
    <property type="term" value="P:maintenance of CRISPR repeat elements"/>
    <property type="evidence" value="ECO:0007669"/>
    <property type="project" value="UniProtKB-UniRule"/>
</dbReference>
<dbReference type="Gene3D" id="1.20.120.920">
    <property type="entry name" value="CRISPR-associated endonuclease Cas1, C-terminal domain"/>
    <property type="match status" value="1"/>
</dbReference>
<dbReference type="NCBIfam" id="TIGR03640">
    <property type="entry name" value="cas1_DVULG"/>
    <property type="match status" value="1"/>
</dbReference>
<dbReference type="EMBL" id="QSQR01000015">
    <property type="protein sequence ID" value="RGK43946.1"/>
    <property type="molecule type" value="Genomic_DNA"/>
</dbReference>
<name>A0A8B2Z8Z9_9LACO</name>
<dbReference type="PANTHER" id="PTHR34353">
    <property type="entry name" value="CRISPR-ASSOCIATED ENDONUCLEASE CAS1 1"/>
    <property type="match status" value="1"/>
</dbReference>
<comment type="subunit">
    <text evidence="9 10">Homodimer, forms a heterotetramer with a Cas2 homodimer.</text>
</comment>
<sequence>MKRLLNTVYITSGNKYLSLDGENVVVSENHDEIGRFPLHNIQGIVTFGYSGASPALMGACAKRNIDLAFMTMNGKFLARVTGETKGNVTLRKTQYRISDNEEQSIKISRNFILGKVYNSRCVLERAIRDYPMRVDVEKLKTSSKYLQKRLNDIRKCESSASLLGIEGEAASTYFSVINELILQQQNDFIFNGRSRRPPLDAVNALLSFSYSMLAGICASALEAVGLDSYVGFYHKDRPGRASLALDLMEEFRSVMSDRFVLTLINKRIINKSHFLMKEDGAVLLNDIGRKVFLKSWQEKKQTMIKHPFLGEKIEWGMAPYVQALLLARYLRGDLDEYPPFFWK</sequence>
<dbReference type="GO" id="GO:0051607">
    <property type="term" value="P:defense response to virus"/>
    <property type="evidence" value="ECO:0007669"/>
    <property type="project" value="UniProtKB-UniRule"/>
</dbReference>
<dbReference type="AlphaFoldDB" id="A0A8B2Z8Z9"/>
<keyword evidence="8 10" id="KW-0464">Manganese</keyword>
<evidence type="ECO:0000313" key="11">
    <source>
        <dbReference type="EMBL" id="RGK43946.1"/>
    </source>
</evidence>
<dbReference type="GO" id="GO:0046872">
    <property type="term" value="F:metal ion binding"/>
    <property type="evidence" value="ECO:0007669"/>
    <property type="project" value="UniProtKB-UniRule"/>
</dbReference>
<dbReference type="GO" id="GO:0003677">
    <property type="term" value="F:DNA binding"/>
    <property type="evidence" value="ECO:0007669"/>
    <property type="project" value="UniProtKB-KW"/>
</dbReference>
<evidence type="ECO:0000256" key="7">
    <source>
        <dbReference type="ARBA" id="ARBA00023125"/>
    </source>
</evidence>
<feature type="binding site" evidence="10">
    <location>
        <position position="166"/>
    </location>
    <ligand>
        <name>Mn(2+)</name>
        <dbReference type="ChEBI" id="CHEBI:29035"/>
    </ligand>
</feature>
<comment type="function">
    <text evidence="10">CRISPR (clustered regularly interspaced short palindromic repeat), is an adaptive immune system that provides protection against mobile genetic elements (viruses, transposable elements and conjugative plasmids). CRISPR clusters contain spacers, sequences complementary to antecedent mobile elements, and target invading nucleic acids. CRISPR clusters are transcribed and processed into CRISPR RNA (crRNA). Acts as a dsDNA endonuclease. Involved in the integration of spacer DNA into the CRISPR cassette.</text>
</comment>
<evidence type="ECO:0000256" key="3">
    <source>
        <dbReference type="ARBA" id="ARBA00022759"/>
    </source>
</evidence>
<dbReference type="HAMAP" id="MF_01470">
    <property type="entry name" value="Cas1"/>
    <property type="match status" value="1"/>
</dbReference>
<evidence type="ECO:0000313" key="12">
    <source>
        <dbReference type="Proteomes" id="UP000260790"/>
    </source>
</evidence>
<dbReference type="CDD" id="cd09721">
    <property type="entry name" value="Cas1_I-C"/>
    <property type="match status" value="1"/>
</dbReference>
<dbReference type="Proteomes" id="UP000260790">
    <property type="component" value="Unassembled WGS sequence"/>
</dbReference>
<feature type="binding site" evidence="10">
    <location>
        <position position="249"/>
    </location>
    <ligand>
        <name>Mn(2+)</name>
        <dbReference type="ChEBI" id="CHEBI:29035"/>
    </ligand>
</feature>
<reference evidence="11 12" key="1">
    <citation type="submission" date="2018-08" db="EMBL/GenBank/DDBJ databases">
        <title>A genome reference for cultivated species of the human gut microbiota.</title>
        <authorList>
            <person name="Zou Y."/>
            <person name="Xue W."/>
            <person name="Luo G."/>
        </authorList>
    </citation>
    <scope>NUCLEOTIDE SEQUENCE [LARGE SCALE GENOMIC DNA]</scope>
    <source>
        <strain evidence="11 12">TF10-9AT</strain>
    </source>
</reference>
<keyword evidence="7 10" id="KW-0238">DNA-binding</keyword>
<dbReference type="Gene3D" id="3.100.10.20">
    <property type="entry name" value="CRISPR-associated endonuclease Cas1, N-terminal domain"/>
    <property type="match status" value="1"/>
</dbReference>
<feature type="binding site" evidence="10">
    <location>
        <position position="234"/>
    </location>
    <ligand>
        <name>Mn(2+)</name>
        <dbReference type="ChEBI" id="CHEBI:29035"/>
    </ligand>
</feature>
<proteinExistence type="inferred from homology"/>
<evidence type="ECO:0000256" key="5">
    <source>
        <dbReference type="ARBA" id="ARBA00022842"/>
    </source>
</evidence>
<dbReference type="NCBIfam" id="TIGR00287">
    <property type="entry name" value="cas1"/>
    <property type="match status" value="1"/>
</dbReference>
<dbReference type="InterPro" id="IPR042206">
    <property type="entry name" value="CRISPR-assoc_Cas1_C"/>
</dbReference>
<dbReference type="GO" id="GO:0004520">
    <property type="term" value="F:DNA endonuclease activity"/>
    <property type="evidence" value="ECO:0007669"/>
    <property type="project" value="InterPro"/>
</dbReference>
<keyword evidence="3 10" id="KW-0255">Endonuclease</keyword>
<comment type="similarity">
    <text evidence="10">Belongs to the CRISPR-associated endonuclease Cas1 family.</text>
</comment>
<dbReference type="InterPro" id="IPR050646">
    <property type="entry name" value="Cas1"/>
</dbReference>